<sequence>MSHIAIVGTGYVGLSTGACLAHLGHAVACLDVDAAKVAMLQKGMVPIVEAGLDELVSEGLSTGRLSFTTDAATALANADVVFLCLPTPQGDDGSADLSYVLAAAEQVRELLKSGAVVVNKSTVPVGTADVVRKVLNRDDVEVVSNPEFLRQGTAVQDFLHPTRVVIGGDNEAAVGKVAELYTGVDAPILKMKTASAEALKYAANAFLATKLTFINAMADICEAVGADIFDVSTGIGLDPRIGADMLRAGPGWGGSCFPKDTRALVNIAANNGYDFALLRGVIETNDQHYARIAQRVLEECGDSVEGVVVAAWGLTFKANTDDLRDSPAIKILTMLHNAGAVIRAYDPTAKKQYDHYPWIEVCETPLSACEGASVLAVLTEWSEFTHVDPLAIAQAMKYPRVIDARNHLDRELWQDHGFVYRGVGR</sequence>
<dbReference type="SUPFAM" id="SSF52413">
    <property type="entry name" value="UDP-glucose/GDP-mannose dehydrogenase C-terminal domain"/>
    <property type="match status" value="1"/>
</dbReference>
<proteinExistence type="inferred from homology"/>
<dbReference type="Pfam" id="PF03721">
    <property type="entry name" value="UDPG_MGDP_dh_N"/>
    <property type="match status" value="1"/>
</dbReference>
<dbReference type="InterPro" id="IPR001732">
    <property type="entry name" value="UDP-Glc/GDP-Man_DH_N"/>
</dbReference>
<comment type="similarity">
    <text evidence="2">Belongs to the UDP-glucose/GDP-mannose dehydrogenase family.</text>
</comment>
<dbReference type="InterPro" id="IPR017476">
    <property type="entry name" value="UDP-Glc/GDP-Man"/>
</dbReference>
<dbReference type="AlphaFoldDB" id="A0A6J6EFV3"/>
<dbReference type="InterPro" id="IPR028357">
    <property type="entry name" value="UDPglc_DH_bac"/>
</dbReference>
<dbReference type="PANTHER" id="PTHR43750">
    <property type="entry name" value="UDP-GLUCOSE 6-DEHYDROGENASE TUAD"/>
    <property type="match status" value="1"/>
</dbReference>
<dbReference type="PIRSF" id="PIRSF500134">
    <property type="entry name" value="UDPglc_DH_bac"/>
    <property type="match status" value="1"/>
</dbReference>
<dbReference type="GO" id="GO:0051287">
    <property type="term" value="F:NAD binding"/>
    <property type="evidence" value="ECO:0007669"/>
    <property type="project" value="InterPro"/>
</dbReference>
<dbReference type="GO" id="GO:0000271">
    <property type="term" value="P:polysaccharide biosynthetic process"/>
    <property type="evidence" value="ECO:0007669"/>
    <property type="project" value="InterPro"/>
</dbReference>
<comment type="pathway">
    <text evidence="1">Nucleotide-sugar biosynthesis; UDP-alpha-D-glucuronate biosynthesis; UDP-alpha-D-glucuronate from UDP-alpha-D-glucose: step 1/1.</text>
</comment>
<gene>
    <name evidence="8" type="ORF">UFOPK1704_00491</name>
</gene>
<feature type="domain" description="UDP-glucose/GDP-mannose dehydrogenase C-terminal" evidence="7">
    <location>
        <begin position="310"/>
        <end position="410"/>
    </location>
</feature>
<protein>
    <recommendedName>
        <fullName evidence="3">UDP-glucose 6-dehydrogenase</fullName>
        <ecNumber evidence="3">1.1.1.22</ecNumber>
    </recommendedName>
</protein>
<evidence type="ECO:0000256" key="2">
    <source>
        <dbReference type="ARBA" id="ARBA00006601"/>
    </source>
</evidence>
<name>A0A6J6EFV3_9ZZZZ</name>
<dbReference type="EC" id="1.1.1.22" evidence="3"/>
<evidence type="ECO:0000256" key="5">
    <source>
        <dbReference type="ARBA" id="ARBA00023027"/>
    </source>
</evidence>
<dbReference type="Pfam" id="PF03720">
    <property type="entry name" value="UDPG_MGDP_dh_C"/>
    <property type="match status" value="1"/>
</dbReference>
<keyword evidence="4" id="KW-0560">Oxidoreductase</keyword>
<accession>A0A6J6EFV3</accession>
<organism evidence="8">
    <name type="scientific">freshwater metagenome</name>
    <dbReference type="NCBI Taxonomy" id="449393"/>
    <lineage>
        <taxon>unclassified sequences</taxon>
        <taxon>metagenomes</taxon>
        <taxon>ecological metagenomes</taxon>
    </lineage>
</organism>
<dbReference type="EMBL" id="CAEZTQ010000074">
    <property type="protein sequence ID" value="CAB4571958.1"/>
    <property type="molecule type" value="Genomic_DNA"/>
</dbReference>
<dbReference type="InterPro" id="IPR036291">
    <property type="entry name" value="NAD(P)-bd_dom_sf"/>
</dbReference>
<dbReference type="InterPro" id="IPR008927">
    <property type="entry name" value="6-PGluconate_DH-like_C_sf"/>
</dbReference>
<dbReference type="SUPFAM" id="SSF48179">
    <property type="entry name" value="6-phosphogluconate dehydrogenase C-terminal domain-like"/>
    <property type="match status" value="1"/>
</dbReference>
<dbReference type="SMART" id="SM00984">
    <property type="entry name" value="UDPG_MGDP_dh_C"/>
    <property type="match status" value="1"/>
</dbReference>
<dbReference type="PANTHER" id="PTHR43750:SF3">
    <property type="entry name" value="UDP-GLUCOSE 6-DEHYDROGENASE TUAD"/>
    <property type="match status" value="1"/>
</dbReference>
<dbReference type="UniPathway" id="UPA00038">
    <property type="reaction ID" value="UER00491"/>
</dbReference>
<dbReference type="GO" id="GO:0003979">
    <property type="term" value="F:UDP-glucose 6-dehydrogenase activity"/>
    <property type="evidence" value="ECO:0007669"/>
    <property type="project" value="UniProtKB-EC"/>
</dbReference>
<dbReference type="Gene3D" id="3.40.50.720">
    <property type="entry name" value="NAD(P)-binding Rossmann-like Domain"/>
    <property type="match status" value="2"/>
</dbReference>
<dbReference type="NCBIfam" id="TIGR03026">
    <property type="entry name" value="NDP-sugDHase"/>
    <property type="match status" value="1"/>
</dbReference>
<dbReference type="Pfam" id="PF00984">
    <property type="entry name" value="UDPG_MGDP_dh"/>
    <property type="match status" value="1"/>
</dbReference>
<dbReference type="Gene3D" id="1.20.5.100">
    <property type="entry name" value="Cytochrome c1, transmembrane anchor, C-terminal"/>
    <property type="match status" value="1"/>
</dbReference>
<evidence type="ECO:0000259" key="7">
    <source>
        <dbReference type="SMART" id="SM00984"/>
    </source>
</evidence>
<dbReference type="SUPFAM" id="SSF51735">
    <property type="entry name" value="NAD(P)-binding Rossmann-fold domains"/>
    <property type="match status" value="1"/>
</dbReference>
<evidence type="ECO:0000256" key="1">
    <source>
        <dbReference type="ARBA" id="ARBA00004701"/>
    </source>
</evidence>
<dbReference type="PIRSF" id="PIRSF000124">
    <property type="entry name" value="UDPglc_GDPman_dh"/>
    <property type="match status" value="1"/>
</dbReference>
<keyword evidence="5" id="KW-0520">NAD</keyword>
<evidence type="ECO:0000256" key="4">
    <source>
        <dbReference type="ARBA" id="ARBA00023002"/>
    </source>
</evidence>
<dbReference type="InterPro" id="IPR036220">
    <property type="entry name" value="UDP-Glc/GDP-Man_DH_C_sf"/>
</dbReference>
<dbReference type="GO" id="GO:0006065">
    <property type="term" value="P:UDP-glucuronate biosynthetic process"/>
    <property type="evidence" value="ECO:0007669"/>
    <property type="project" value="UniProtKB-UniPathway"/>
</dbReference>
<dbReference type="InterPro" id="IPR014026">
    <property type="entry name" value="UDP-Glc/GDP-Man_DH_dimer"/>
</dbReference>
<comment type="catalytic activity">
    <reaction evidence="6">
        <text>UDP-alpha-D-glucose + 2 NAD(+) + H2O = UDP-alpha-D-glucuronate + 2 NADH + 3 H(+)</text>
        <dbReference type="Rhea" id="RHEA:23596"/>
        <dbReference type="ChEBI" id="CHEBI:15377"/>
        <dbReference type="ChEBI" id="CHEBI:15378"/>
        <dbReference type="ChEBI" id="CHEBI:57540"/>
        <dbReference type="ChEBI" id="CHEBI:57945"/>
        <dbReference type="ChEBI" id="CHEBI:58052"/>
        <dbReference type="ChEBI" id="CHEBI:58885"/>
        <dbReference type="EC" id="1.1.1.22"/>
    </reaction>
</comment>
<evidence type="ECO:0000256" key="3">
    <source>
        <dbReference type="ARBA" id="ARBA00012954"/>
    </source>
</evidence>
<dbReference type="InterPro" id="IPR014027">
    <property type="entry name" value="UDP-Glc/GDP-Man_DH_C"/>
</dbReference>
<evidence type="ECO:0000313" key="8">
    <source>
        <dbReference type="EMBL" id="CAB4571958.1"/>
    </source>
</evidence>
<reference evidence="8" key="1">
    <citation type="submission" date="2020-05" db="EMBL/GenBank/DDBJ databases">
        <authorList>
            <person name="Chiriac C."/>
            <person name="Salcher M."/>
            <person name="Ghai R."/>
            <person name="Kavagutti S V."/>
        </authorList>
    </citation>
    <scope>NUCLEOTIDE SEQUENCE</scope>
</reference>
<evidence type="ECO:0000256" key="6">
    <source>
        <dbReference type="ARBA" id="ARBA00047473"/>
    </source>
</evidence>